<evidence type="ECO:0000256" key="4">
    <source>
        <dbReference type="ARBA" id="ARBA00023163"/>
    </source>
</evidence>
<keyword evidence="5" id="KW-0539">Nucleus</keyword>
<dbReference type="OrthoDB" id="5296287at2759"/>
<evidence type="ECO:0000256" key="2">
    <source>
        <dbReference type="ARBA" id="ARBA00023015"/>
    </source>
</evidence>
<dbReference type="GO" id="GO:0003677">
    <property type="term" value="F:DNA binding"/>
    <property type="evidence" value="ECO:0007669"/>
    <property type="project" value="InterPro"/>
</dbReference>
<keyword evidence="2" id="KW-0805">Transcription regulation</keyword>
<proteinExistence type="predicted"/>
<dbReference type="AlphaFoldDB" id="A0A8H4N2W1"/>
<evidence type="ECO:0000259" key="7">
    <source>
        <dbReference type="PROSITE" id="PS50048"/>
    </source>
</evidence>
<accession>A0A8H4N2W1</accession>
<keyword evidence="9" id="KW-1185">Reference proteome</keyword>
<protein>
    <submittedName>
        <fullName evidence="8">Zinc finger protein grt1</fullName>
    </submittedName>
</protein>
<comment type="caution">
    <text evidence="8">The sequence shown here is derived from an EMBL/GenBank/DDBJ whole genome shotgun (WGS) entry which is preliminary data.</text>
</comment>
<dbReference type="SUPFAM" id="SSF57701">
    <property type="entry name" value="Zn2/Cys6 DNA-binding domain"/>
    <property type="match status" value="1"/>
</dbReference>
<dbReference type="PANTHER" id="PTHR47424">
    <property type="entry name" value="REGULATORY PROTEIN GAL4"/>
    <property type="match status" value="1"/>
</dbReference>
<evidence type="ECO:0000256" key="6">
    <source>
        <dbReference type="SAM" id="MobiDB-lite"/>
    </source>
</evidence>
<dbReference type="SMART" id="SM00066">
    <property type="entry name" value="GAL4"/>
    <property type="match status" value="1"/>
</dbReference>
<evidence type="ECO:0000256" key="3">
    <source>
        <dbReference type="ARBA" id="ARBA00023125"/>
    </source>
</evidence>
<dbReference type="InterPro" id="IPR051127">
    <property type="entry name" value="Fungal_SecMet_Regulators"/>
</dbReference>
<dbReference type="Gene3D" id="4.10.240.10">
    <property type="entry name" value="Zn(2)-C6 fungal-type DNA-binding domain"/>
    <property type="match status" value="1"/>
</dbReference>
<dbReference type="CDD" id="cd12148">
    <property type="entry name" value="fungal_TF_MHR"/>
    <property type="match status" value="1"/>
</dbReference>
<feature type="compositionally biased region" description="Pro residues" evidence="6">
    <location>
        <begin position="61"/>
        <end position="73"/>
    </location>
</feature>
<evidence type="ECO:0000256" key="1">
    <source>
        <dbReference type="ARBA" id="ARBA00022723"/>
    </source>
</evidence>
<dbReference type="Pfam" id="PF00172">
    <property type="entry name" value="Zn_clus"/>
    <property type="match status" value="1"/>
</dbReference>
<evidence type="ECO:0000313" key="8">
    <source>
        <dbReference type="EMBL" id="KAF4307015.1"/>
    </source>
</evidence>
<dbReference type="GO" id="GO:0008270">
    <property type="term" value="F:zinc ion binding"/>
    <property type="evidence" value="ECO:0007669"/>
    <property type="project" value="InterPro"/>
</dbReference>
<dbReference type="InterPro" id="IPR007219">
    <property type="entry name" value="XnlR_reg_dom"/>
</dbReference>
<feature type="region of interest" description="Disordered" evidence="6">
    <location>
        <begin position="44"/>
        <end position="80"/>
    </location>
</feature>
<reference evidence="8" key="1">
    <citation type="submission" date="2020-04" db="EMBL/GenBank/DDBJ databases">
        <title>Genome Assembly and Annotation of Botryosphaeria dothidea sdau 11-99, a Latent Pathogen of Apple Fruit Ring Rot in China.</title>
        <authorList>
            <person name="Yu C."/>
            <person name="Diao Y."/>
            <person name="Lu Q."/>
            <person name="Zhao J."/>
            <person name="Cui S."/>
            <person name="Peng C."/>
            <person name="He B."/>
            <person name="Liu H."/>
        </authorList>
    </citation>
    <scope>NUCLEOTIDE SEQUENCE [LARGE SCALE GENOMIC DNA]</scope>
    <source>
        <strain evidence="8">Sdau11-99</strain>
    </source>
</reference>
<dbReference type="GO" id="GO:0006351">
    <property type="term" value="P:DNA-templated transcription"/>
    <property type="evidence" value="ECO:0007669"/>
    <property type="project" value="InterPro"/>
</dbReference>
<feature type="domain" description="Zn(2)-C6 fungal-type" evidence="7">
    <location>
        <begin position="16"/>
        <end position="45"/>
    </location>
</feature>
<keyword evidence="3" id="KW-0238">DNA-binding</keyword>
<gene>
    <name evidence="8" type="ORF">GTA08_BOTSDO06079</name>
</gene>
<keyword evidence="4" id="KW-0804">Transcription</keyword>
<evidence type="ECO:0000256" key="5">
    <source>
        <dbReference type="ARBA" id="ARBA00023242"/>
    </source>
</evidence>
<dbReference type="EMBL" id="WWBZ02000033">
    <property type="protein sequence ID" value="KAF4307015.1"/>
    <property type="molecule type" value="Genomic_DNA"/>
</dbReference>
<dbReference type="Pfam" id="PF04082">
    <property type="entry name" value="Fungal_trans"/>
    <property type="match status" value="1"/>
</dbReference>
<dbReference type="InterPro" id="IPR001138">
    <property type="entry name" value="Zn2Cys6_DnaBD"/>
</dbReference>
<dbReference type="PROSITE" id="PS50048">
    <property type="entry name" value="ZN2_CY6_FUNGAL_2"/>
    <property type="match status" value="1"/>
</dbReference>
<dbReference type="SMART" id="SM00906">
    <property type="entry name" value="Fungal_trans"/>
    <property type="match status" value="1"/>
</dbReference>
<organism evidence="8 9">
    <name type="scientific">Botryosphaeria dothidea</name>
    <dbReference type="NCBI Taxonomy" id="55169"/>
    <lineage>
        <taxon>Eukaryota</taxon>
        <taxon>Fungi</taxon>
        <taxon>Dikarya</taxon>
        <taxon>Ascomycota</taxon>
        <taxon>Pezizomycotina</taxon>
        <taxon>Dothideomycetes</taxon>
        <taxon>Dothideomycetes incertae sedis</taxon>
        <taxon>Botryosphaeriales</taxon>
        <taxon>Botryosphaeriaceae</taxon>
        <taxon>Botryosphaeria</taxon>
    </lineage>
</organism>
<dbReference type="PROSITE" id="PS00463">
    <property type="entry name" value="ZN2_CY6_FUNGAL_1"/>
    <property type="match status" value="1"/>
</dbReference>
<sequence>MPANSQAQATTRASQACKTCHCRKIKCTGGQPCASCARHRQNCEYDDPQPRRRKRKASHPAAPPPIRPAPVPSIPLSASTPPVQQVLLDPAEHKRQQDIRKGIGVHETESGAFQFYGASSHFCFLERIYQHIDRNGHDGMPKGVRKWKLHHFMFNFRNHHGPVHDSLAEVHIRKELGDSFIKEYFKTIHPQMPVLLRSEIDETWSRFWDTPALNSKPPKGKELVLLVLALGARVSCSMYAFQLMKQTDAYLYLGYAAKNALTLGLHKSEVVQGNSYGQHRLRTTFWVIYAYERISSFFSGRPSSILDDQIDASYPEDIVVDNPDCVSDGPCAEFAFIRIAAAMGRLANKIASDIYFPKSLKYISDMARVMEVAHECAAELDSLAHSLPPYLQFYDVHSPIGESWKEIQRASLGMWYHLTHMLIHRPALTYATFFPSRVEAQKVAGDLFDINAAIDASVASAKSVIRLATEACCRRAPDLKSDGGVAFFLLVASITLLYDVLDPGTTPSYARATFEVVESAIHTLDLMQHVGPNNSKELSLDIMKFAKDALLSGGDEIDWERDLTGSFPWLSNVFAEPYTGFPSLPSDPMLSATPQTLGPTTTPAQQGVDAGAIPTSVTNDVHYVSQWPPTSSDVLDIPDSLL</sequence>
<dbReference type="Proteomes" id="UP000572817">
    <property type="component" value="Unassembled WGS sequence"/>
</dbReference>
<evidence type="ECO:0000313" key="9">
    <source>
        <dbReference type="Proteomes" id="UP000572817"/>
    </source>
</evidence>
<dbReference type="CDD" id="cd00067">
    <property type="entry name" value="GAL4"/>
    <property type="match status" value="1"/>
</dbReference>
<name>A0A8H4N2W1_9PEZI</name>
<dbReference type="GO" id="GO:0000981">
    <property type="term" value="F:DNA-binding transcription factor activity, RNA polymerase II-specific"/>
    <property type="evidence" value="ECO:0007669"/>
    <property type="project" value="InterPro"/>
</dbReference>
<dbReference type="PANTHER" id="PTHR47424:SF3">
    <property type="entry name" value="REGULATORY PROTEIN GAL4"/>
    <property type="match status" value="1"/>
</dbReference>
<dbReference type="InterPro" id="IPR036864">
    <property type="entry name" value="Zn2-C6_fun-type_DNA-bd_sf"/>
</dbReference>
<keyword evidence="1" id="KW-0479">Metal-binding</keyword>